<comment type="catalytic activity">
    <reaction evidence="7">
        <text>L-threonyl-[protein] + ATP = O-phospho-L-threonyl-[protein] + ADP + H(+)</text>
        <dbReference type="Rhea" id="RHEA:46608"/>
        <dbReference type="Rhea" id="RHEA-COMP:11060"/>
        <dbReference type="Rhea" id="RHEA-COMP:11605"/>
        <dbReference type="ChEBI" id="CHEBI:15378"/>
        <dbReference type="ChEBI" id="CHEBI:30013"/>
        <dbReference type="ChEBI" id="CHEBI:30616"/>
        <dbReference type="ChEBI" id="CHEBI:61977"/>
        <dbReference type="ChEBI" id="CHEBI:456216"/>
        <dbReference type="EC" id="2.7.11.1"/>
    </reaction>
</comment>
<dbReference type="InterPro" id="IPR051334">
    <property type="entry name" value="SRPK"/>
</dbReference>
<evidence type="ECO:0000256" key="3">
    <source>
        <dbReference type="ARBA" id="ARBA00022679"/>
    </source>
</evidence>
<dbReference type="GO" id="GO:0000245">
    <property type="term" value="P:spliceosomal complex assembly"/>
    <property type="evidence" value="ECO:0007669"/>
    <property type="project" value="TreeGrafter"/>
</dbReference>
<dbReference type="HOGENOM" id="CLU_000288_81_2_1"/>
<keyword evidence="3" id="KW-0808">Transferase</keyword>
<dbReference type="OMA" id="LARIYTW"/>
<dbReference type="Gene3D" id="3.30.200.20">
    <property type="entry name" value="Phosphorylase Kinase, domain 1"/>
    <property type="match status" value="1"/>
</dbReference>
<dbReference type="SUPFAM" id="SSF56112">
    <property type="entry name" value="Protein kinase-like (PK-like)"/>
    <property type="match status" value="1"/>
</dbReference>
<accession>C6HR13</accession>
<dbReference type="Gene3D" id="1.10.510.10">
    <property type="entry name" value="Transferase(Phosphotransferase) domain 1"/>
    <property type="match status" value="2"/>
</dbReference>
<dbReference type="InterPro" id="IPR000719">
    <property type="entry name" value="Prot_kinase_dom"/>
</dbReference>
<dbReference type="GO" id="GO:0005634">
    <property type="term" value="C:nucleus"/>
    <property type="evidence" value="ECO:0007669"/>
    <property type="project" value="TreeGrafter"/>
</dbReference>
<dbReference type="EC" id="2.7.11.1" evidence="1"/>
<evidence type="ECO:0000259" key="9">
    <source>
        <dbReference type="PROSITE" id="PS50011"/>
    </source>
</evidence>
<dbReference type="VEuPathDB" id="FungiDB:HCDG_08835"/>
<dbReference type="InterPro" id="IPR011009">
    <property type="entry name" value="Kinase-like_dom_sf"/>
</dbReference>
<protein>
    <recommendedName>
        <fullName evidence="1">non-specific serine/threonine protein kinase</fullName>
        <ecNumber evidence="1">2.7.11.1</ecNumber>
    </recommendedName>
</protein>
<dbReference type="AlphaFoldDB" id="C6HR13"/>
<evidence type="ECO:0000256" key="4">
    <source>
        <dbReference type="ARBA" id="ARBA00022741"/>
    </source>
</evidence>
<dbReference type="GO" id="GO:0005524">
    <property type="term" value="F:ATP binding"/>
    <property type="evidence" value="ECO:0007669"/>
    <property type="project" value="UniProtKB-KW"/>
</dbReference>
<reference evidence="11" key="1">
    <citation type="submission" date="2009-05" db="EMBL/GenBank/DDBJ databases">
        <title>The genome sequence of Ajellomyces capsulatus strain H143.</title>
        <authorList>
            <person name="Champion M."/>
            <person name="Cuomo C.A."/>
            <person name="Ma L.-J."/>
            <person name="Henn M.R."/>
            <person name="Sil A."/>
            <person name="Goldman B."/>
            <person name="Young S.K."/>
            <person name="Kodira C.D."/>
            <person name="Zeng Q."/>
            <person name="Koehrsen M."/>
            <person name="Alvarado L."/>
            <person name="Berlin A.M."/>
            <person name="Borenstein D."/>
            <person name="Chen Z."/>
            <person name="Engels R."/>
            <person name="Freedman E."/>
            <person name="Gellesch M."/>
            <person name="Goldberg J."/>
            <person name="Griggs A."/>
            <person name="Gujja S."/>
            <person name="Heiman D.I."/>
            <person name="Hepburn T.A."/>
            <person name="Howarth C."/>
            <person name="Jen D."/>
            <person name="Larson L."/>
            <person name="Lewis B."/>
            <person name="Mehta T."/>
            <person name="Park D."/>
            <person name="Pearson M."/>
            <person name="Roberts A."/>
            <person name="Saif S."/>
            <person name="Shea T.D."/>
            <person name="Shenoy N."/>
            <person name="Sisk P."/>
            <person name="Stolte C."/>
            <person name="Sykes S."/>
            <person name="Walk T."/>
            <person name="White J."/>
            <person name="Yandava C."/>
            <person name="Klein B."/>
            <person name="McEwen J.G."/>
            <person name="Puccia R."/>
            <person name="Goldman G.H."/>
            <person name="Felipe M.S."/>
            <person name="Nino-Vega G."/>
            <person name="San-Blas G."/>
            <person name="Taylor J.W."/>
            <person name="Mendoza L."/>
            <person name="Galagan J.E."/>
            <person name="Nusbaum C."/>
            <person name="Birren B.W."/>
        </authorList>
    </citation>
    <scope>NUCLEOTIDE SEQUENCE [LARGE SCALE GENOMIC DNA]</scope>
    <source>
        <strain evidence="11">H143</strain>
    </source>
</reference>
<evidence type="ECO:0000256" key="2">
    <source>
        <dbReference type="ARBA" id="ARBA00022527"/>
    </source>
</evidence>
<name>C6HR13_AJECH</name>
<dbReference type="GO" id="GO:0004674">
    <property type="term" value="F:protein serine/threonine kinase activity"/>
    <property type="evidence" value="ECO:0007669"/>
    <property type="project" value="UniProtKB-KW"/>
</dbReference>
<evidence type="ECO:0000313" key="10">
    <source>
        <dbReference type="EMBL" id="EER37384.1"/>
    </source>
</evidence>
<dbReference type="Proteomes" id="UP000002624">
    <property type="component" value="Unassembled WGS sequence"/>
</dbReference>
<evidence type="ECO:0000256" key="1">
    <source>
        <dbReference type="ARBA" id="ARBA00012513"/>
    </source>
</evidence>
<dbReference type="EMBL" id="GG692435">
    <property type="protein sequence ID" value="EER37384.1"/>
    <property type="molecule type" value="Genomic_DNA"/>
</dbReference>
<dbReference type="SMART" id="SM00220">
    <property type="entry name" value="S_TKc"/>
    <property type="match status" value="1"/>
</dbReference>
<keyword evidence="4" id="KW-0547">Nucleotide-binding</keyword>
<dbReference type="GO" id="GO:0050684">
    <property type="term" value="P:regulation of mRNA processing"/>
    <property type="evidence" value="ECO:0007669"/>
    <property type="project" value="TreeGrafter"/>
</dbReference>
<evidence type="ECO:0000256" key="6">
    <source>
        <dbReference type="ARBA" id="ARBA00022840"/>
    </source>
</evidence>
<keyword evidence="5 10" id="KW-0418">Kinase</keyword>
<feature type="domain" description="Protein kinase" evidence="9">
    <location>
        <begin position="1"/>
        <end position="259"/>
    </location>
</feature>
<dbReference type="STRING" id="544712.C6HR13"/>
<keyword evidence="2" id="KW-0723">Serine/threonine-protein kinase</keyword>
<evidence type="ECO:0000256" key="5">
    <source>
        <dbReference type="ARBA" id="ARBA00022777"/>
    </source>
</evidence>
<gene>
    <name evidence="10" type="ORF">HCDG_08835</name>
</gene>
<evidence type="ECO:0000256" key="7">
    <source>
        <dbReference type="ARBA" id="ARBA00047899"/>
    </source>
</evidence>
<evidence type="ECO:0000313" key="11">
    <source>
        <dbReference type="Proteomes" id="UP000002624"/>
    </source>
</evidence>
<dbReference type="GO" id="GO:0005737">
    <property type="term" value="C:cytoplasm"/>
    <property type="evidence" value="ECO:0007669"/>
    <property type="project" value="TreeGrafter"/>
</dbReference>
<dbReference type="PANTHER" id="PTHR47634:SF9">
    <property type="entry name" value="PROTEIN KINASE DOMAIN-CONTAINING PROTEIN-RELATED"/>
    <property type="match status" value="1"/>
</dbReference>
<sequence length="300" mass="33890">MLCDRYQIVDKLRFGGYSTVWLALDTHKTQYPIKDQLRHEIEVLHKLSNATSSTSRSHPGCSLIPVLLDKFVVESPNGRHPCYTTVPARYDLSDAAYGYVSPLPVVRALEARIIQALAYIALARIYTWRVLLSGAGEAFAPASHHRQAQDSHTPLGTRPPEAIFEPDSPLSFAADIWSLGLLIWRILGLNSLVRTNSFLNISTFSAPDPTHWRRKEQVEEFASDGRQAILDILHLLRQMLKFVPAERVTAEQVLKSEWTVKWELPVFQRSCLEELIVVWPKNNVAQPNEPDLNSSITTIS</sequence>
<proteinExistence type="predicted"/>
<comment type="catalytic activity">
    <reaction evidence="8">
        <text>L-seryl-[protein] + ATP = O-phospho-L-seryl-[protein] + ADP + H(+)</text>
        <dbReference type="Rhea" id="RHEA:17989"/>
        <dbReference type="Rhea" id="RHEA-COMP:9863"/>
        <dbReference type="Rhea" id="RHEA-COMP:11604"/>
        <dbReference type="ChEBI" id="CHEBI:15378"/>
        <dbReference type="ChEBI" id="CHEBI:29999"/>
        <dbReference type="ChEBI" id="CHEBI:30616"/>
        <dbReference type="ChEBI" id="CHEBI:83421"/>
        <dbReference type="ChEBI" id="CHEBI:456216"/>
        <dbReference type="EC" id="2.7.11.1"/>
    </reaction>
</comment>
<keyword evidence="6" id="KW-0067">ATP-binding</keyword>
<evidence type="ECO:0000256" key="8">
    <source>
        <dbReference type="ARBA" id="ARBA00048679"/>
    </source>
</evidence>
<organism evidence="10 11">
    <name type="scientific">Ajellomyces capsulatus (strain H143)</name>
    <name type="common">Darling's disease fungus</name>
    <name type="synonym">Histoplasma capsulatum</name>
    <dbReference type="NCBI Taxonomy" id="544712"/>
    <lineage>
        <taxon>Eukaryota</taxon>
        <taxon>Fungi</taxon>
        <taxon>Dikarya</taxon>
        <taxon>Ascomycota</taxon>
        <taxon>Pezizomycotina</taxon>
        <taxon>Eurotiomycetes</taxon>
        <taxon>Eurotiomycetidae</taxon>
        <taxon>Onygenales</taxon>
        <taxon>Ajellomycetaceae</taxon>
        <taxon>Histoplasma</taxon>
    </lineage>
</organism>
<dbReference type="PROSITE" id="PS50011">
    <property type="entry name" value="PROTEIN_KINASE_DOM"/>
    <property type="match status" value="1"/>
</dbReference>
<dbReference type="PANTHER" id="PTHR47634">
    <property type="entry name" value="PROTEIN KINASE DOMAIN-CONTAINING PROTEIN-RELATED"/>
    <property type="match status" value="1"/>
</dbReference>